<proteinExistence type="predicted"/>
<reference evidence="2 3" key="1">
    <citation type="journal article" date="2024" name="ISME J.">
        <title>Tailless and filamentous prophages are predominant in marine Vibrio.</title>
        <authorList>
            <person name="Steensen K."/>
            <person name="Seneca J."/>
            <person name="Bartlau N."/>
            <person name="Yu X.A."/>
            <person name="Hussain F.A."/>
            <person name="Polz M.F."/>
        </authorList>
    </citation>
    <scope>NUCLEOTIDE SEQUENCE [LARGE SCALE GENOMIC DNA]</scope>
    <source>
        <strain evidence="2 3">10N.222.51.A1</strain>
    </source>
</reference>
<dbReference type="PANTHER" id="PTHR43441">
    <property type="entry name" value="RIBOSOMAL-PROTEIN-SERINE ACETYLTRANSFERASE"/>
    <property type="match status" value="1"/>
</dbReference>
<comment type="caution">
    <text evidence="2">The sequence shown here is derived from an EMBL/GenBank/DDBJ whole genome shotgun (WGS) entry which is preliminary data.</text>
</comment>
<gene>
    <name evidence="2" type="ORF">AB4566_06970</name>
</gene>
<dbReference type="Proteomes" id="UP001570417">
    <property type="component" value="Unassembled WGS sequence"/>
</dbReference>
<dbReference type="RefSeq" id="WP_137373675.1">
    <property type="nucleotide sequence ID" value="NZ_AP025491.1"/>
</dbReference>
<keyword evidence="3" id="KW-1185">Reference proteome</keyword>
<dbReference type="InterPro" id="IPR000182">
    <property type="entry name" value="GNAT_dom"/>
</dbReference>
<evidence type="ECO:0000259" key="1">
    <source>
        <dbReference type="PROSITE" id="PS51186"/>
    </source>
</evidence>
<protein>
    <submittedName>
        <fullName evidence="2">GNAT family protein</fullName>
    </submittedName>
</protein>
<dbReference type="Pfam" id="PF13302">
    <property type="entry name" value="Acetyltransf_3"/>
    <property type="match status" value="1"/>
</dbReference>
<dbReference type="InterPro" id="IPR016181">
    <property type="entry name" value="Acyl_CoA_acyltransferase"/>
</dbReference>
<organism evidence="2 3">
    <name type="scientific">Vibrio gallaecicus</name>
    <dbReference type="NCBI Taxonomy" id="552386"/>
    <lineage>
        <taxon>Bacteria</taxon>
        <taxon>Pseudomonadati</taxon>
        <taxon>Pseudomonadota</taxon>
        <taxon>Gammaproteobacteria</taxon>
        <taxon>Vibrionales</taxon>
        <taxon>Vibrionaceae</taxon>
        <taxon>Vibrio</taxon>
    </lineage>
</organism>
<dbReference type="PROSITE" id="PS51186">
    <property type="entry name" value="GNAT"/>
    <property type="match status" value="1"/>
</dbReference>
<evidence type="ECO:0000313" key="3">
    <source>
        <dbReference type="Proteomes" id="UP001570417"/>
    </source>
</evidence>
<name>A0ABV4N9Q5_9VIBR</name>
<feature type="domain" description="N-acetyltransferase" evidence="1">
    <location>
        <begin position="24"/>
        <end position="177"/>
    </location>
</feature>
<dbReference type="EMBL" id="JBFRUW010000018">
    <property type="protein sequence ID" value="MFA0568012.1"/>
    <property type="molecule type" value="Genomic_DNA"/>
</dbReference>
<sequence length="181" mass="20445">MFKIDIDEELSIALVQESFAPLYAEISQSQNEYLAQWLAWPPHCQSEQDFRIFVQRSLNDYAEGKSMTCAIVLNGKLVGNCSFNSINHDTKKATIGYWVSQAEQGKGIITRVVQKLIDIGFNELDMEKIEISAAVGNIPSRKVCERLGFELEGIITRNENLNGRVIDHAIYGLLRINSKYS</sequence>
<dbReference type="PANTHER" id="PTHR43441:SF11">
    <property type="entry name" value="RIBOSOMAL-PROTEIN-SERINE ACETYLTRANSFERASE"/>
    <property type="match status" value="1"/>
</dbReference>
<accession>A0ABV4N9Q5</accession>
<dbReference type="Gene3D" id="3.40.630.30">
    <property type="match status" value="1"/>
</dbReference>
<evidence type="ECO:0000313" key="2">
    <source>
        <dbReference type="EMBL" id="MFA0568012.1"/>
    </source>
</evidence>
<dbReference type="InterPro" id="IPR051908">
    <property type="entry name" value="Ribosomal_N-acetyltransferase"/>
</dbReference>
<dbReference type="SUPFAM" id="SSF55729">
    <property type="entry name" value="Acyl-CoA N-acyltransferases (Nat)"/>
    <property type="match status" value="1"/>
</dbReference>